<dbReference type="SUPFAM" id="SSF51905">
    <property type="entry name" value="FAD/NAD(P)-binding domain"/>
    <property type="match status" value="1"/>
</dbReference>
<evidence type="ECO:0000256" key="3">
    <source>
        <dbReference type="ARBA" id="ARBA00022827"/>
    </source>
</evidence>
<dbReference type="PRINTS" id="PR00420">
    <property type="entry name" value="RNGMNOXGNASE"/>
</dbReference>
<dbReference type="Proteomes" id="UP000255082">
    <property type="component" value="Unassembled WGS sequence"/>
</dbReference>
<comment type="cofactor">
    <cofactor evidence="1">
        <name>FAD</name>
        <dbReference type="ChEBI" id="CHEBI:57692"/>
    </cofactor>
</comment>
<evidence type="ECO:0000313" key="7">
    <source>
        <dbReference type="Proteomes" id="UP000255082"/>
    </source>
</evidence>
<keyword evidence="3" id="KW-0274">FAD</keyword>
<keyword evidence="2" id="KW-0285">Flavoprotein</keyword>
<protein>
    <submittedName>
        <fullName evidence="6">Pentachlorophenol 4-monooxygenase</fullName>
        <ecNumber evidence="6">1.14.13.50</ecNumber>
    </submittedName>
</protein>
<dbReference type="InterPro" id="IPR002938">
    <property type="entry name" value="FAD-bd"/>
</dbReference>
<evidence type="ECO:0000256" key="4">
    <source>
        <dbReference type="SAM" id="MobiDB-lite"/>
    </source>
</evidence>
<dbReference type="GO" id="GO:0018677">
    <property type="term" value="F:pentachlorophenol monooxygenase activity"/>
    <property type="evidence" value="ECO:0007669"/>
    <property type="project" value="UniProtKB-EC"/>
</dbReference>
<sequence length="348" mass="37351">MALIVKLPGRNYRVLLSNDDGIGSDRSDVPAAAIRRELQLAIDQHFHGNVRIGEPEWATRFPIWHRISSGFGARIGQGRAFVVGDAAHIHSPAGGQGMNACIQDAFNLGWKLALVAKGIAPESLLDTYELERRPIAEQVIAGTDRLHQIILAHGEDIEGRRNKAHAAGFNLSAVQQISGVAYTYRDPAVAATGLAAGDRAPDVVLGHGLRLHELFRHSDYTLLILQRGARTEATAAIEAAAHRYAGALRTVVITQTPPREALNATVIAETNDVFDLYGIPDDDSLCLIRPDGYIRFRSGFGGAHMMFAVLSSVLRGLSRAVKPATLGARSKPATDRGPSATRAGISGE</sequence>
<evidence type="ECO:0000259" key="5">
    <source>
        <dbReference type="Pfam" id="PF01494"/>
    </source>
</evidence>
<reference evidence="6 7" key="1">
    <citation type="submission" date="2018-06" db="EMBL/GenBank/DDBJ databases">
        <authorList>
            <consortium name="Pathogen Informatics"/>
            <person name="Doyle S."/>
        </authorList>
    </citation>
    <scope>NUCLEOTIDE SEQUENCE [LARGE SCALE GENOMIC DNA]</scope>
    <source>
        <strain evidence="6 7">NCTC13184</strain>
    </source>
</reference>
<name>A0A378WJF6_9NOCA</name>
<evidence type="ECO:0000313" key="6">
    <source>
        <dbReference type="EMBL" id="SUA40725.1"/>
    </source>
</evidence>
<evidence type="ECO:0000256" key="2">
    <source>
        <dbReference type="ARBA" id="ARBA00022630"/>
    </source>
</evidence>
<dbReference type="InterPro" id="IPR050641">
    <property type="entry name" value="RIFMO-like"/>
</dbReference>
<dbReference type="EMBL" id="UGRU01000001">
    <property type="protein sequence ID" value="SUA40725.1"/>
    <property type="molecule type" value="Genomic_DNA"/>
</dbReference>
<dbReference type="AlphaFoldDB" id="A0A378WJF6"/>
<feature type="domain" description="FAD-binding" evidence="5">
    <location>
        <begin position="26"/>
        <end position="141"/>
    </location>
</feature>
<dbReference type="Gene3D" id="3.30.70.2450">
    <property type="match status" value="1"/>
</dbReference>
<dbReference type="Pfam" id="PF01494">
    <property type="entry name" value="FAD_binding_3"/>
    <property type="match status" value="1"/>
</dbReference>
<evidence type="ECO:0000256" key="1">
    <source>
        <dbReference type="ARBA" id="ARBA00001974"/>
    </source>
</evidence>
<dbReference type="InterPro" id="IPR036188">
    <property type="entry name" value="FAD/NAD-bd_sf"/>
</dbReference>
<dbReference type="Gene3D" id="3.50.50.60">
    <property type="entry name" value="FAD/NAD(P)-binding domain"/>
    <property type="match status" value="1"/>
</dbReference>
<organism evidence="6 7">
    <name type="scientific">Nocardia africana</name>
    <dbReference type="NCBI Taxonomy" id="134964"/>
    <lineage>
        <taxon>Bacteria</taxon>
        <taxon>Bacillati</taxon>
        <taxon>Actinomycetota</taxon>
        <taxon>Actinomycetes</taxon>
        <taxon>Mycobacteriales</taxon>
        <taxon>Nocardiaceae</taxon>
        <taxon>Nocardia</taxon>
    </lineage>
</organism>
<dbReference type="PANTHER" id="PTHR43004">
    <property type="entry name" value="TRK SYSTEM POTASSIUM UPTAKE PROTEIN"/>
    <property type="match status" value="1"/>
</dbReference>
<proteinExistence type="predicted"/>
<dbReference type="RefSeq" id="WP_181838434.1">
    <property type="nucleotide sequence ID" value="NZ_UGRU01000001.1"/>
</dbReference>
<dbReference type="PANTHER" id="PTHR43004:SF19">
    <property type="entry name" value="BINDING MONOOXYGENASE, PUTATIVE (JCVI)-RELATED"/>
    <property type="match status" value="1"/>
</dbReference>
<dbReference type="Gene3D" id="3.40.30.120">
    <property type="match status" value="1"/>
</dbReference>
<dbReference type="Pfam" id="PF21274">
    <property type="entry name" value="Rng_hyd_C"/>
    <property type="match status" value="1"/>
</dbReference>
<dbReference type="EC" id="1.14.13.50" evidence="6"/>
<keyword evidence="6" id="KW-0560">Oxidoreductase</keyword>
<gene>
    <name evidence="6" type="primary">pcpB_1</name>
    <name evidence="6" type="ORF">NCTC13184_00046</name>
</gene>
<keyword evidence="6" id="KW-0503">Monooxygenase</keyword>
<accession>A0A378WJF6</accession>
<dbReference type="GO" id="GO:0071949">
    <property type="term" value="F:FAD binding"/>
    <property type="evidence" value="ECO:0007669"/>
    <property type="project" value="InterPro"/>
</dbReference>
<feature type="region of interest" description="Disordered" evidence="4">
    <location>
        <begin position="326"/>
        <end position="348"/>
    </location>
</feature>